<dbReference type="OrthoDB" id="4169718at2"/>
<dbReference type="AlphaFoldDB" id="A0A7Z1AVU3"/>
<proteinExistence type="inferred from homology"/>
<evidence type="ECO:0000313" key="5">
    <source>
        <dbReference type="Proteomes" id="UP000185696"/>
    </source>
</evidence>
<evidence type="ECO:0000259" key="3">
    <source>
        <dbReference type="SMART" id="SM00824"/>
    </source>
</evidence>
<organism evidence="4 5">
    <name type="scientific">Actinophytocola xinjiangensis</name>
    <dbReference type="NCBI Taxonomy" id="485602"/>
    <lineage>
        <taxon>Bacteria</taxon>
        <taxon>Bacillati</taxon>
        <taxon>Actinomycetota</taxon>
        <taxon>Actinomycetes</taxon>
        <taxon>Pseudonocardiales</taxon>
        <taxon>Pseudonocardiaceae</taxon>
    </lineage>
</organism>
<evidence type="ECO:0000256" key="1">
    <source>
        <dbReference type="ARBA" id="ARBA00007169"/>
    </source>
</evidence>
<dbReference type="InterPro" id="IPR001031">
    <property type="entry name" value="Thioesterase"/>
</dbReference>
<dbReference type="GO" id="GO:0016787">
    <property type="term" value="F:hydrolase activity"/>
    <property type="evidence" value="ECO:0007669"/>
    <property type="project" value="UniProtKB-KW"/>
</dbReference>
<feature type="domain" description="Thioesterase TesA-like" evidence="3">
    <location>
        <begin position="25"/>
        <end position="246"/>
    </location>
</feature>
<dbReference type="PANTHER" id="PTHR11487:SF0">
    <property type="entry name" value="S-ACYL FATTY ACID SYNTHASE THIOESTERASE, MEDIUM CHAIN"/>
    <property type="match status" value="1"/>
</dbReference>
<dbReference type="PANTHER" id="PTHR11487">
    <property type="entry name" value="THIOESTERASE"/>
    <property type="match status" value="1"/>
</dbReference>
<dbReference type="InterPro" id="IPR012223">
    <property type="entry name" value="TEII"/>
</dbReference>
<dbReference type="InterPro" id="IPR020802">
    <property type="entry name" value="TesA-like"/>
</dbReference>
<evidence type="ECO:0000256" key="2">
    <source>
        <dbReference type="ARBA" id="ARBA00022801"/>
    </source>
</evidence>
<keyword evidence="2" id="KW-0378">Hydrolase</keyword>
<comment type="similarity">
    <text evidence="1">Belongs to the thioesterase family.</text>
</comment>
<dbReference type="EMBL" id="MSIF01000026">
    <property type="protein sequence ID" value="OLF05774.1"/>
    <property type="molecule type" value="Genomic_DNA"/>
</dbReference>
<gene>
    <name evidence="4" type="ORF">BLA60_35300</name>
</gene>
<dbReference type="SUPFAM" id="SSF53474">
    <property type="entry name" value="alpha/beta-Hydrolases"/>
    <property type="match status" value="1"/>
</dbReference>
<comment type="caution">
    <text evidence="4">The sequence shown here is derived from an EMBL/GenBank/DDBJ whole genome shotgun (WGS) entry which is preliminary data.</text>
</comment>
<name>A0A7Z1AVU3_9PSEU</name>
<dbReference type="Proteomes" id="UP000185696">
    <property type="component" value="Unassembled WGS sequence"/>
</dbReference>
<dbReference type="InterPro" id="IPR029058">
    <property type="entry name" value="AB_hydrolase_fold"/>
</dbReference>
<dbReference type="GO" id="GO:0008610">
    <property type="term" value="P:lipid biosynthetic process"/>
    <property type="evidence" value="ECO:0007669"/>
    <property type="project" value="TreeGrafter"/>
</dbReference>
<protein>
    <recommendedName>
        <fullName evidence="3">Thioesterase TesA-like domain-containing protein</fullName>
    </recommendedName>
</protein>
<dbReference type="Gene3D" id="3.40.50.1820">
    <property type="entry name" value="alpha/beta hydrolase"/>
    <property type="match status" value="1"/>
</dbReference>
<dbReference type="Pfam" id="PF00975">
    <property type="entry name" value="Thioesterase"/>
    <property type="match status" value="1"/>
</dbReference>
<dbReference type="RefSeq" id="WP_075137405.1">
    <property type="nucleotide sequence ID" value="NZ_MSIF01000026.1"/>
</dbReference>
<keyword evidence="5" id="KW-1185">Reference proteome</keyword>
<reference evidence="4 5" key="1">
    <citation type="submission" date="2016-12" db="EMBL/GenBank/DDBJ databases">
        <title>The draft genome sequence of Actinophytocola xinjiangensis.</title>
        <authorList>
            <person name="Wang W."/>
            <person name="Yuan L."/>
        </authorList>
    </citation>
    <scope>NUCLEOTIDE SEQUENCE [LARGE SCALE GENOMIC DNA]</scope>
    <source>
        <strain evidence="4 5">CGMCC 4.4663</strain>
    </source>
</reference>
<evidence type="ECO:0000313" key="4">
    <source>
        <dbReference type="EMBL" id="OLF05774.1"/>
    </source>
</evidence>
<sequence length="250" mass="26655">MTTTETTGAWLRRYHPAPPDTPLVVLFPHAGGAASAFLPLSAALAPSVESLAVQYPGRQDRRREPCAASIAELASRIAAELAPLTRRRIVLFGHSMGALVAYEVALLLEGAGTPPLAVVASASKPPSRFEIDFGDVDDDAVLIDRLRTLSGTGTGVLDDTELLAAILPAVRGDYRALRGYRADPGTRLSRPLTVLTGLDDPMVSVRDATGWAAHTTGGFRVRSFPGGHFYLERHRDAVAGVLTDIIRRSP</sequence>
<accession>A0A7Z1AVU3</accession>
<dbReference type="SMART" id="SM00824">
    <property type="entry name" value="PKS_TE"/>
    <property type="match status" value="1"/>
</dbReference>